<dbReference type="InterPro" id="IPR036890">
    <property type="entry name" value="HATPase_C_sf"/>
</dbReference>
<feature type="transmembrane region" description="Helical" evidence="4">
    <location>
        <begin position="157"/>
        <end position="174"/>
    </location>
</feature>
<dbReference type="GO" id="GO:0000160">
    <property type="term" value="P:phosphorelay signal transduction system"/>
    <property type="evidence" value="ECO:0007669"/>
    <property type="project" value="UniProtKB-KW"/>
</dbReference>
<keyword evidence="3" id="KW-0902">Two-component regulatory system</keyword>
<dbReference type="RefSeq" id="WP_151557379.1">
    <property type="nucleotide sequence ID" value="NZ_WBMT01000001.1"/>
</dbReference>
<keyword evidence="7" id="KW-1185">Reference proteome</keyword>
<evidence type="ECO:0000313" key="6">
    <source>
        <dbReference type="EMBL" id="KAB2352502.1"/>
    </source>
</evidence>
<dbReference type="AlphaFoldDB" id="A0A6H9Z349"/>
<organism evidence="6 7">
    <name type="scientific">Actinomadura rudentiformis</name>
    <dbReference type="NCBI Taxonomy" id="359158"/>
    <lineage>
        <taxon>Bacteria</taxon>
        <taxon>Bacillati</taxon>
        <taxon>Actinomycetota</taxon>
        <taxon>Actinomycetes</taxon>
        <taxon>Streptosporangiales</taxon>
        <taxon>Thermomonosporaceae</taxon>
        <taxon>Actinomadura</taxon>
    </lineage>
</organism>
<dbReference type="OrthoDB" id="5125370at2"/>
<evidence type="ECO:0000256" key="4">
    <source>
        <dbReference type="SAM" id="Phobius"/>
    </source>
</evidence>
<dbReference type="Pfam" id="PF02518">
    <property type="entry name" value="HATPase_c"/>
    <property type="match status" value="1"/>
</dbReference>
<keyword evidence="2" id="KW-0418">Kinase</keyword>
<proteinExistence type="predicted"/>
<dbReference type="CDD" id="cd16917">
    <property type="entry name" value="HATPase_UhpB-NarQ-NarX-like"/>
    <property type="match status" value="1"/>
</dbReference>
<evidence type="ECO:0000256" key="2">
    <source>
        <dbReference type="ARBA" id="ARBA00022777"/>
    </source>
</evidence>
<keyword evidence="4" id="KW-0812">Transmembrane</keyword>
<name>A0A6H9Z349_9ACTN</name>
<reference evidence="6 7" key="1">
    <citation type="submission" date="2019-09" db="EMBL/GenBank/DDBJ databases">
        <title>Actinomadura physcomitrii sp. nov., a novel actinomycete isolated from moss [Physcomitrium sphaericum (Ludw) Fuernr].</title>
        <authorList>
            <person name="Zhuang X."/>
            <person name="Liu C."/>
        </authorList>
    </citation>
    <scope>NUCLEOTIDE SEQUENCE [LARGE SCALE GENOMIC DNA]</scope>
    <source>
        <strain evidence="6 7">HMC1</strain>
    </source>
</reference>
<feature type="transmembrane region" description="Helical" evidence="4">
    <location>
        <begin position="25"/>
        <end position="46"/>
    </location>
</feature>
<evidence type="ECO:0000313" key="7">
    <source>
        <dbReference type="Proteomes" id="UP000468735"/>
    </source>
</evidence>
<comment type="caution">
    <text evidence="6">The sequence shown here is derived from an EMBL/GenBank/DDBJ whole genome shotgun (WGS) entry which is preliminary data.</text>
</comment>
<dbReference type="InterPro" id="IPR003594">
    <property type="entry name" value="HATPase_dom"/>
</dbReference>
<dbReference type="EMBL" id="WBMT01000001">
    <property type="protein sequence ID" value="KAB2352502.1"/>
    <property type="molecule type" value="Genomic_DNA"/>
</dbReference>
<dbReference type="PANTHER" id="PTHR24421:SF61">
    <property type="entry name" value="OXYGEN SENSOR HISTIDINE KINASE NREB"/>
    <property type="match status" value="1"/>
</dbReference>
<feature type="transmembrane region" description="Helical" evidence="4">
    <location>
        <begin position="83"/>
        <end position="102"/>
    </location>
</feature>
<accession>A0A6H9Z349</accession>
<keyword evidence="1" id="KW-0808">Transferase</keyword>
<dbReference type="InterPro" id="IPR050482">
    <property type="entry name" value="Sensor_HK_TwoCompSys"/>
</dbReference>
<feature type="transmembrane region" description="Helical" evidence="4">
    <location>
        <begin position="133"/>
        <end position="151"/>
    </location>
</feature>
<evidence type="ECO:0000256" key="1">
    <source>
        <dbReference type="ARBA" id="ARBA00022679"/>
    </source>
</evidence>
<gene>
    <name evidence="6" type="ORF">F8566_02140</name>
</gene>
<dbReference type="GO" id="GO:0016301">
    <property type="term" value="F:kinase activity"/>
    <property type="evidence" value="ECO:0007669"/>
    <property type="project" value="UniProtKB-KW"/>
</dbReference>
<evidence type="ECO:0000256" key="3">
    <source>
        <dbReference type="ARBA" id="ARBA00023012"/>
    </source>
</evidence>
<protein>
    <recommendedName>
        <fullName evidence="5">Histidine kinase/HSP90-like ATPase domain-containing protein</fullName>
    </recommendedName>
</protein>
<dbReference type="Gene3D" id="3.30.565.10">
    <property type="entry name" value="Histidine kinase-like ATPase, C-terminal domain"/>
    <property type="match status" value="1"/>
</dbReference>
<feature type="transmembrane region" description="Helical" evidence="4">
    <location>
        <begin position="58"/>
        <end position="76"/>
    </location>
</feature>
<dbReference type="PANTHER" id="PTHR24421">
    <property type="entry name" value="NITRATE/NITRITE SENSOR PROTEIN NARX-RELATED"/>
    <property type="match status" value="1"/>
</dbReference>
<dbReference type="Proteomes" id="UP000468735">
    <property type="component" value="Unassembled WGS sequence"/>
</dbReference>
<sequence length="388" mass="40771">MAMSSLRWATTDTSGPSGYALARTVLRFAIALRCGGVAAACVAAVVGDDTEISRGWQVAVLGGMAVWAAFFSVVAVRRGLGFPLIATDTAVVALVMLVQSRIVPVSMVFHETTWAIMLASTAIYLAQLALRPVAGLPLAAVVILAYIAGVPETTSQIRVLFVQAAVVSAMMWLLRRGGRRADTIVAARDRERQQAMLEAARRVDERHHRLQMHDSVLATLTMVASGGVGAGAPGLREGAAQALRVMESFSPSEPVGDVPEVDLAERLEELAAQMSPSLSCDLTVAGEPRVDVPETVASAIADAVREALRNVAAHAGVHHASVCVERRGDSVTVDVADRGRGFDPALVPDARCGIRHSIVERMAMAGGIATVQSGPGAGTTVTLRWTRG</sequence>
<dbReference type="SUPFAM" id="SSF55874">
    <property type="entry name" value="ATPase domain of HSP90 chaperone/DNA topoisomerase II/histidine kinase"/>
    <property type="match status" value="1"/>
</dbReference>
<feature type="domain" description="Histidine kinase/HSP90-like ATPase" evidence="5">
    <location>
        <begin position="298"/>
        <end position="385"/>
    </location>
</feature>
<evidence type="ECO:0000259" key="5">
    <source>
        <dbReference type="Pfam" id="PF02518"/>
    </source>
</evidence>
<keyword evidence="4" id="KW-0472">Membrane</keyword>
<keyword evidence="4" id="KW-1133">Transmembrane helix</keyword>